<dbReference type="InterPro" id="IPR011645">
    <property type="entry name" value="HNOB_dom_associated"/>
</dbReference>
<feature type="domain" description="Guanylate cyclase" evidence="5">
    <location>
        <begin position="120"/>
        <end position="170"/>
    </location>
</feature>
<dbReference type="Gene3D" id="3.30.450.260">
    <property type="entry name" value="Haem NO binding associated domain"/>
    <property type="match status" value="1"/>
</dbReference>
<evidence type="ECO:0000313" key="6">
    <source>
        <dbReference type="EMBL" id="KAK9872202.1"/>
    </source>
</evidence>
<keyword evidence="2" id="KW-0547">Nucleotide-binding</keyword>
<dbReference type="SUPFAM" id="SSF55073">
    <property type="entry name" value="Nucleotide cyclase"/>
    <property type="match status" value="1"/>
</dbReference>
<reference evidence="6 7" key="1">
    <citation type="submission" date="2023-03" db="EMBL/GenBank/DDBJ databases">
        <title>Genome insight into feeding habits of ladybird beetles.</title>
        <authorList>
            <person name="Li H.-S."/>
            <person name="Huang Y.-H."/>
            <person name="Pang H."/>
        </authorList>
    </citation>
    <scope>NUCLEOTIDE SEQUENCE [LARGE SCALE GENOMIC DNA]</scope>
    <source>
        <strain evidence="6">SYSU_2023b</strain>
        <tissue evidence="6">Whole body</tissue>
    </source>
</reference>
<dbReference type="AlphaFoldDB" id="A0AAW1TLA6"/>
<dbReference type="EMBL" id="JARQZJ010000009">
    <property type="protein sequence ID" value="KAK9872202.1"/>
    <property type="molecule type" value="Genomic_DNA"/>
</dbReference>
<keyword evidence="3" id="KW-0456">Lyase</keyword>
<dbReference type="GO" id="GO:0008074">
    <property type="term" value="C:guanylate cyclase complex, soluble"/>
    <property type="evidence" value="ECO:0007669"/>
    <property type="project" value="TreeGrafter"/>
</dbReference>
<dbReference type="Gene3D" id="6.10.250.780">
    <property type="match status" value="1"/>
</dbReference>
<keyword evidence="4" id="KW-0141">cGMP biosynthesis</keyword>
<dbReference type="GO" id="GO:0019934">
    <property type="term" value="P:cGMP-mediated signaling"/>
    <property type="evidence" value="ECO:0007669"/>
    <property type="project" value="TreeGrafter"/>
</dbReference>
<evidence type="ECO:0000256" key="3">
    <source>
        <dbReference type="ARBA" id="ARBA00023239"/>
    </source>
</evidence>
<protein>
    <recommendedName>
        <fullName evidence="1">guanylate cyclase</fullName>
        <ecNumber evidence="1">4.6.1.2</ecNumber>
    </recommendedName>
</protein>
<dbReference type="Pfam" id="PF00211">
    <property type="entry name" value="Guanylate_cyc"/>
    <property type="match status" value="1"/>
</dbReference>
<dbReference type="InterPro" id="IPR001054">
    <property type="entry name" value="A/G_cyclase"/>
</dbReference>
<accession>A0AAW1TLA6</accession>
<dbReference type="PROSITE" id="PS50125">
    <property type="entry name" value="GUANYLATE_CYCLASE_2"/>
    <property type="match status" value="1"/>
</dbReference>
<keyword evidence="7" id="KW-1185">Reference proteome</keyword>
<dbReference type="InterPro" id="IPR029787">
    <property type="entry name" value="Nucleotide_cyclase"/>
</dbReference>
<gene>
    <name evidence="6" type="ORF">WA026_016256</name>
</gene>
<proteinExistence type="predicted"/>
<evidence type="ECO:0000313" key="7">
    <source>
        <dbReference type="Proteomes" id="UP001431783"/>
    </source>
</evidence>
<dbReference type="Proteomes" id="UP001431783">
    <property type="component" value="Unassembled WGS sequence"/>
</dbReference>
<dbReference type="Gene3D" id="3.30.70.1230">
    <property type="entry name" value="Nucleotide cyclase"/>
    <property type="match status" value="1"/>
</dbReference>
<dbReference type="PANTHER" id="PTHR45655">
    <property type="entry name" value="GUANYLATE CYCLASE SOLUBLE SUBUNIT BETA-2"/>
    <property type="match status" value="1"/>
</dbReference>
<evidence type="ECO:0000256" key="4">
    <source>
        <dbReference type="ARBA" id="ARBA00023293"/>
    </source>
</evidence>
<organism evidence="6 7">
    <name type="scientific">Henosepilachna vigintioctopunctata</name>
    <dbReference type="NCBI Taxonomy" id="420089"/>
    <lineage>
        <taxon>Eukaryota</taxon>
        <taxon>Metazoa</taxon>
        <taxon>Ecdysozoa</taxon>
        <taxon>Arthropoda</taxon>
        <taxon>Hexapoda</taxon>
        <taxon>Insecta</taxon>
        <taxon>Pterygota</taxon>
        <taxon>Neoptera</taxon>
        <taxon>Endopterygota</taxon>
        <taxon>Coleoptera</taxon>
        <taxon>Polyphaga</taxon>
        <taxon>Cucujiformia</taxon>
        <taxon>Coccinelloidea</taxon>
        <taxon>Coccinellidae</taxon>
        <taxon>Epilachninae</taxon>
        <taxon>Epilachnini</taxon>
        <taxon>Henosepilachna</taxon>
    </lineage>
</organism>
<dbReference type="InterPro" id="IPR042463">
    <property type="entry name" value="HNOB_dom_associated_sf"/>
</dbReference>
<evidence type="ECO:0000256" key="1">
    <source>
        <dbReference type="ARBA" id="ARBA00012202"/>
    </source>
</evidence>
<dbReference type="EC" id="4.6.1.2" evidence="1"/>
<name>A0AAW1TLA6_9CUCU</name>
<comment type="caution">
    <text evidence="6">The sequence shown here is derived from an EMBL/GenBank/DDBJ whole genome shotgun (WGS) entry which is preliminary data.</text>
</comment>
<dbReference type="GO" id="GO:0070482">
    <property type="term" value="P:response to oxygen levels"/>
    <property type="evidence" value="ECO:0007669"/>
    <property type="project" value="TreeGrafter"/>
</dbReference>
<dbReference type="Pfam" id="PF07701">
    <property type="entry name" value="HNOBA"/>
    <property type="match status" value="1"/>
</dbReference>
<dbReference type="GO" id="GO:0000166">
    <property type="term" value="F:nucleotide binding"/>
    <property type="evidence" value="ECO:0007669"/>
    <property type="project" value="UniProtKB-KW"/>
</dbReference>
<evidence type="ECO:0000256" key="2">
    <source>
        <dbReference type="ARBA" id="ARBA00022741"/>
    </source>
</evidence>
<dbReference type="PANTHER" id="PTHR45655:SF6">
    <property type="entry name" value="HEAD-SPECIFIC GUANYLATE CYCLASE"/>
    <property type="match status" value="1"/>
</dbReference>
<dbReference type="GO" id="GO:0004383">
    <property type="term" value="F:guanylate cyclase activity"/>
    <property type="evidence" value="ECO:0007669"/>
    <property type="project" value="UniProtKB-EC"/>
</dbReference>
<sequence length="170" mass="18979">MGLELKGQMVFCPESDSILFVGSPFLDGLDGLTGNGLFISDIPLHDATRDVILVGEQARAQDGLRRRMDKLKSSIEEGNRAVDKEREKNVSLLHLIFPPDIAKRLWLGETIEAKTHNDVTMLFSDIVGFTSICSTATPMMVINMLQDLYNQFDVFCGQLDVYKVCTLYTS</sequence>
<evidence type="ECO:0000259" key="5">
    <source>
        <dbReference type="PROSITE" id="PS50125"/>
    </source>
</evidence>